<dbReference type="Proteomes" id="UP000054018">
    <property type="component" value="Unassembled WGS sequence"/>
</dbReference>
<evidence type="ECO:0000313" key="1">
    <source>
        <dbReference type="EMBL" id="KIK14678.1"/>
    </source>
</evidence>
<accession>A0A0C9Z3Q4</accession>
<gene>
    <name evidence="1" type="ORF">PISMIDRAFT_17121</name>
</gene>
<dbReference type="AlphaFoldDB" id="A0A0C9Z3Q4"/>
<dbReference type="HOGENOM" id="CLU_136923_0_0_1"/>
<keyword evidence="2" id="KW-1185">Reference proteome</keyword>
<evidence type="ECO:0000313" key="2">
    <source>
        <dbReference type="Proteomes" id="UP000054018"/>
    </source>
</evidence>
<protein>
    <submittedName>
        <fullName evidence="1">Unplaced genomic scaffold scaffold_243, whole genome shotgun sequence</fullName>
    </submittedName>
</protein>
<dbReference type="EMBL" id="KN833927">
    <property type="protein sequence ID" value="KIK14678.1"/>
    <property type="molecule type" value="Genomic_DNA"/>
</dbReference>
<name>A0A0C9Z3Q4_9AGAM</name>
<dbReference type="OrthoDB" id="2675843at2759"/>
<proteinExistence type="predicted"/>
<reference evidence="1 2" key="1">
    <citation type="submission" date="2014-04" db="EMBL/GenBank/DDBJ databases">
        <authorList>
            <consortium name="DOE Joint Genome Institute"/>
            <person name="Kuo A."/>
            <person name="Kohler A."/>
            <person name="Costa M.D."/>
            <person name="Nagy L.G."/>
            <person name="Floudas D."/>
            <person name="Copeland A."/>
            <person name="Barry K.W."/>
            <person name="Cichocki N."/>
            <person name="Veneault-Fourrey C."/>
            <person name="LaButti K."/>
            <person name="Lindquist E.A."/>
            <person name="Lipzen A."/>
            <person name="Lundell T."/>
            <person name="Morin E."/>
            <person name="Murat C."/>
            <person name="Sun H."/>
            <person name="Tunlid A."/>
            <person name="Henrissat B."/>
            <person name="Grigoriev I.V."/>
            <person name="Hibbett D.S."/>
            <person name="Martin F."/>
            <person name="Nordberg H.P."/>
            <person name="Cantor M.N."/>
            <person name="Hua S.X."/>
        </authorList>
    </citation>
    <scope>NUCLEOTIDE SEQUENCE [LARGE SCALE GENOMIC DNA]</scope>
    <source>
        <strain evidence="1 2">441</strain>
    </source>
</reference>
<organism evidence="1 2">
    <name type="scientific">Pisolithus microcarpus 441</name>
    <dbReference type="NCBI Taxonomy" id="765257"/>
    <lineage>
        <taxon>Eukaryota</taxon>
        <taxon>Fungi</taxon>
        <taxon>Dikarya</taxon>
        <taxon>Basidiomycota</taxon>
        <taxon>Agaricomycotina</taxon>
        <taxon>Agaricomycetes</taxon>
        <taxon>Agaricomycetidae</taxon>
        <taxon>Boletales</taxon>
        <taxon>Sclerodermatineae</taxon>
        <taxon>Pisolithaceae</taxon>
        <taxon>Pisolithus</taxon>
    </lineage>
</organism>
<reference evidence="2" key="2">
    <citation type="submission" date="2015-01" db="EMBL/GenBank/DDBJ databases">
        <title>Evolutionary Origins and Diversification of the Mycorrhizal Mutualists.</title>
        <authorList>
            <consortium name="DOE Joint Genome Institute"/>
            <consortium name="Mycorrhizal Genomics Consortium"/>
            <person name="Kohler A."/>
            <person name="Kuo A."/>
            <person name="Nagy L.G."/>
            <person name="Floudas D."/>
            <person name="Copeland A."/>
            <person name="Barry K.W."/>
            <person name="Cichocki N."/>
            <person name="Veneault-Fourrey C."/>
            <person name="LaButti K."/>
            <person name="Lindquist E.A."/>
            <person name="Lipzen A."/>
            <person name="Lundell T."/>
            <person name="Morin E."/>
            <person name="Murat C."/>
            <person name="Riley R."/>
            <person name="Ohm R."/>
            <person name="Sun H."/>
            <person name="Tunlid A."/>
            <person name="Henrissat B."/>
            <person name="Grigoriev I.V."/>
            <person name="Hibbett D.S."/>
            <person name="Martin F."/>
        </authorList>
    </citation>
    <scope>NUCLEOTIDE SEQUENCE [LARGE SCALE GENOMIC DNA]</scope>
    <source>
        <strain evidence="2">441</strain>
    </source>
</reference>
<sequence>MAYHVVAVQSHFVSAPIPALLEFVLVLLSCSSHATHLIHIFINQLVVPRTGIMIYDHRVREALYESVRVTASKRLFVGIDIHTWKLPSCGRPLSYAEILRRWVKAVIKRQCAVHHVEEIQDEYEDSASDVIAVVGRDEYYNFLEVLSSALKKHWVVVGGEVNGVV</sequence>